<feature type="non-terminal residue" evidence="1">
    <location>
        <position position="1"/>
    </location>
</feature>
<evidence type="ECO:0000313" key="1">
    <source>
        <dbReference type="EMBL" id="KAJ2797467.1"/>
    </source>
</evidence>
<sequence length="219" mass="24137">RADHTLSDGGDDGSGASSSDEEAPVRTIAVNPTTGLPVVVPNIPSQDLSKRQLRKIKDKLIKNTRNTRVVFDDDGNAKATYELKDEASFRNEGDVATMVGEFQSRNQALMAEADVDDREADRQKRKEKRLSRKMREREELGLEPLPTLATADDGDYGSDDDDAGEYYSAESDVPDEPRTPKRKAADDGASKRRRVLEVDDAAMTLEDQEQLALQLLGGN</sequence>
<keyword evidence="1" id="KW-0547">Nucleotide-binding</keyword>
<dbReference type="Proteomes" id="UP001140087">
    <property type="component" value="Unassembled WGS sequence"/>
</dbReference>
<keyword evidence="1" id="KW-0347">Helicase</keyword>
<dbReference type="EMBL" id="JANBUN010001594">
    <property type="protein sequence ID" value="KAJ2797467.1"/>
    <property type="molecule type" value="Genomic_DNA"/>
</dbReference>
<reference evidence="1" key="1">
    <citation type="submission" date="2022-07" db="EMBL/GenBank/DDBJ databases">
        <title>Phylogenomic reconstructions and comparative analyses of Kickxellomycotina fungi.</title>
        <authorList>
            <person name="Reynolds N.K."/>
            <person name="Stajich J.E."/>
            <person name="Barry K."/>
            <person name="Grigoriev I.V."/>
            <person name="Crous P."/>
            <person name="Smith M.E."/>
        </authorList>
    </citation>
    <scope>NUCLEOTIDE SEQUENCE</scope>
    <source>
        <strain evidence="1">BCRC 34780</strain>
    </source>
</reference>
<keyword evidence="1" id="KW-0067">ATP-binding</keyword>
<dbReference type="EC" id="3.6.4.13" evidence="1"/>
<comment type="caution">
    <text evidence="1">The sequence shown here is derived from an EMBL/GenBank/DDBJ whole genome shotgun (WGS) entry which is preliminary data.</text>
</comment>
<name>A0ACC1KYH8_9FUNG</name>
<accession>A0ACC1KYH8</accession>
<protein>
    <submittedName>
        <fullName evidence="1">ATP-dependent RNA helicase dbp4</fullName>
        <ecNumber evidence="1">3.6.4.13</ecNumber>
    </submittedName>
</protein>
<keyword evidence="2" id="KW-1185">Reference proteome</keyword>
<gene>
    <name evidence="1" type="primary">DBP4_1</name>
    <name evidence="1" type="ORF">H4R21_004313</name>
</gene>
<organism evidence="1 2">
    <name type="scientific">Coemansia helicoidea</name>
    <dbReference type="NCBI Taxonomy" id="1286919"/>
    <lineage>
        <taxon>Eukaryota</taxon>
        <taxon>Fungi</taxon>
        <taxon>Fungi incertae sedis</taxon>
        <taxon>Zoopagomycota</taxon>
        <taxon>Kickxellomycotina</taxon>
        <taxon>Kickxellomycetes</taxon>
        <taxon>Kickxellales</taxon>
        <taxon>Kickxellaceae</taxon>
        <taxon>Coemansia</taxon>
    </lineage>
</organism>
<evidence type="ECO:0000313" key="2">
    <source>
        <dbReference type="Proteomes" id="UP001140087"/>
    </source>
</evidence>
<proteinExistence type="predicted"/>
<keyword evidence="1" id="KW-0378">Hydrolase</keyword>